<feature type="region of interest" description="Disordered" evidence="1">
    <location>
        <begin position="195"/>
        <end position="234"/>
    </location>
</feature>
<feature type="compositionally biased region" description="Basic and acidic residues" evidence="1">
    <location>
        <begin position="29"/>
        <end position="48"/>
    </location>
</feature>
<gene>
    <name evidence="2" type="ORF">WA026_023631</name>
</gene>
<evidence type="ECO:0000313" key="2">
    <source>
        <dbReference type="EMBL" id="KAK9882877.1"/>
    </source>
</evidence>
<feature type="compositionally biased region" description="Polar residues" evidence="1">
    <location>
        <begin position="223"/>
        <end position="234"/>
    </location>
</feature>
<proteinExistence type="predicted"/>
<feature type="compositionally biased region" description="Polar residues" evidence="1">
    <location>
        <begin position="13"/>
        <end position="24"/>
    </location>
</feature>
<dbReference type="EMBL" id="JARQZJ010000086">
    <property type="protein sequence ID" value="KAK9882877.1"/>
    <property type="molecule type" value="Genomic_DNA"/>
</dbReference>
<dbReference type="Proteomes" id="UP001431783">
    <property type="component" value="Unassembled WGS sequence"/>
</dbReference>
<reference evidence="2 3" key="1">
    <citation type="submission" date="2023-03" db="EMBL/GenBank/DDBJ databases">
        <title>Genome insight into feeding habits of ladybird beetles.</title>
        <authorList>
            <person name="Li H.-S."/>
            <person name="Huang Y.-H."/>
            <person name="Pang H."/>
        </authorList>
    </citation>
    <scope>NUCLEOTIDE SEQUENCE [LARGE SCALE GENOMIC DNA]</scope>
    <source>
        <strain evidence="2">SYSU_2023b</strain>
        <tissue evidence="2">Whole body</tissue>
    </source>
</reference>
<name>A0AAW1UR32_9CUCU</name>
<organism evidence="2 3">
    <name type="scientific">Henosepilachna vigintioctopunctata</name>
    <dbReference type="NCBI Taxonomy" id="420089"/>
    <lineage>
        <taxon>Eukaryota</taxon>
        <taxon>Metazoa</taxon>
        <taxon>Ecdysozoa</taxon>
        <taxon>Arthropoda</taxon>
        <taxon>Hexapoda</taxon>
        <taxon>Insecta</taxon>
        <taxon>Pterygota</taxon>
        <taxon>Neoptera</taxon>
        <taxon>Endopterygota</taxon>
        <taxon>Coleoptera</taxon>
        <taxon>Polyphaga</taxon>
        <taxon>Cucujiformia</taxon>
        <taxon>Coccinelloidea</taxon>
        <taxon>Coccinellidae</taxon>
        <taxon>Epilachninae</taxon>
        <taxon>Epilachnini</taxon>
        <taxon>Henosepilachna</taxon>
    </lineage>
</organism>
<evidence type="ECO:0000313" key="3">
    <source>
        <dbReference type="Proteomes" id="UP001431783"/>
    </source>
</evidence>
<comment type="caution">
    <text evidence="2">The sequence shown here is derived from an EMBL/GenBank/DDBJ whole genome shotgun (WGS) entry which is preliminary data.</text>
</comment>
<dbReference type="AlphaFoldDB" id="A0AAW1UR32"/>
<sequence>MVTWNEFEVLQNLDVTKPNTSETPTTPPMEDKKERSPTPIDIREKPKWIDISSTSRKRQRLRSLLFIKADCTPDSSPRTEKPSVSRAEPQVKPTPPSKPSTSGLNSQVYADPIVVALNHDLFAVVTPNKKMPAAKTEMKTLTKQQTLHCIPATNNQYDHRRRREKAYIGNSGSSCRTYANMNEFFLHNEIMKKKQEFNTKNEPQKETSRRGELRNSQEDSENQEYVLNSRTKHE</sequence>
<feature type="compositionally biased region" description="Basic and acidic residues" evidence="1">
    <location>
        <begin position="195"/>
        <end position="217"/>
    </location>
</feature>
<keyword evidence="3" id="KW-1185">Reference proteome</keyword>
<evidence type="ECO:0000256" key="1">
    <source>
        <dbReference type="SAM" id="MobiDB-lite"/>
    </source>
</evidence>
<feature type="region of interest" description="Disordered" evidence="1">
    <location>
        <begin position="1"/>
        <end position="104"/>
    </location>
</feature>
<accession>A0AAW1UR32</accession>
<protein>
    <submittedName>
        <fullName evidence="2">Uncharacterized protein</fullName>
    </submittedName>
</protein>